<accession>A0A1H2DLJ7</accession>
<dbReference type="InterPro" id="IPR003781">
    <property type="entry name" value="CoA-bd"/>
</dbReference>
<dbReference type="Gene3D" id="3.40.50.720">
    <property type="entry name" value="NAD(P)-binding Rossmann-like Domain"/>
    <property type="match status" value="1"/>
</dbReference>
<dbReference type="PANTHER" id="PTHR33303:SF2">
    <property type="entry name" value="COA-BINDING DOMAIN-CONTAINING PROTEIN"/>
    <property type="match status" value="1"/>
</dbReference>
<organism evidence="2 3">
    <name type="scientific">Desulfobacula phenolica</name>
    <dbReference type="NCBI Taxonomy" id="90732"/>
    <lineage>
        <taxon>Bacteria</taxon>
        <taxon>Pseudomonadati</taxon>
        <taxon>Thermodesulfobacteriota</taxon>
        <taxon>Desulfobacteria</taxon>
        <taxon>Desulfobacterales</taxon>
        <taxon>Desulfobacteraceae</taxon>
        <taxon>Desulfobacula</taxon>
    </lineage>
</organism>
<evidence type="ECO:0000259" key="1">
    <source>
        <dbReference type="SMART" id="SM00881"/>
    </source>
</evidence>
<dbReference type="EMBL" id="FNLL01000001">
    <property type="protein sequence ID" value="SDT83790.1"/>
    <property type="molecule type" value="Genomic_DNA"/>
</dbReference>
<sequence>MENVAVVGASPNQDRYSNKAIRMLTEYKHTPIPVAPKHKEIEGKKVYQALEDIPEKIDTVTLYLGPARQKSIIKDIIKLAPKRIIFNPGTENKNVYDQFKQAGIDVVEACTLVLLKTNQY</sequence>
<dbReference type="AlphaFoldDB" id="A0A1H2DLJ7"/>
<protein>
    <recommendedName>
        <fullName evidence="1">CoA-binding domain-containing protein</fullName>
    </recommendedName>
</protein>
<proteinExistence type="predicted"/>
<dbReference type="InterPro" id="IPR036291">
    <property type="entry name" value="NAD(P)-bd_dom_sf"/>
</dbReference>
<dbReference type="Proteomes" id="UP000199608">
    <property type="component" value="Unassembled WGS sequence"/>
</dbReference>
<dbReference type="Pfam" id="PF13380">
    <property type="entry name" value="CoA_binding_2"/>
    <property type="match status" value="1"/>
</dbReference>
<name>A0A1H2DLJ7_9BACT</name>
<feature type="domain" description="CoA-binding" evidence="1">
    <location>
        <begin position="1"/>
        <end position="90"/>
    </location>
</feature>
<dbReference type="RefSeq" id="WP_092229291.1">
    <property type="nucleotide sequence ID" value="NZ_FNLL01000001.1"/>
</dbReference>
<evidence type="ECO:0000313" key="2">
    <source>
        <dbReference type="EMBL" id="SDT83790.1"/>
    </source>
</evidence>
<reference evidence="3" key="1">
    <citation type="submission" date="2016-10" db="EMBL/GenBank/DDBJ databases">
        <authorList>
            <person name="Varghese N."/>
            <person name="Submissions S."/>
        </authorList>
    </citation>
    <scope>NUCLEOTIDE SEQUENCE [LARGE SCALE GENOMIC DNA]</scope>
    <source>
        <strain evidence="3">DSM 3384</strain>
    </source>
</reference>
<dbReference type="SUPFAM" id="SSF51735">
    <property type="entry name" value="NAD(P)-binding Rossmann-fold domains"/>
    <property type="match status" value="1"/>
</dbReference>
<dbReference type="PANTHER" id="PTHR33303">
    <property type="entry name" value="CYTOPLASMIC PROTEIN-RELATED"/>
    <property type="match status" value="1"/>
</dbReference>
<gene>
    <name evidence="2" type="ORF">SAMN04487931_10110</name>
</gene>
<evidence type="ECO:0000313" key="3">
    <source>
        <dbReference type="Proteomes" id="UP000199608"/>
    </source>
</evidence>
<keyword evidence="3" id="KW-1185">Reference proteome</keyword>
<dbReference type="SMART" id="SM00881">
    <property type="entry name" value="CoA_binding"/>
    <property type="match status" value="1"/>
</dbReference>